<accession>A0A1E3GNK0</accession>
<keyword evidence="3" id="KW-0862">Zinc</keyword>
<comment type="caution">
    <text evidence="6">The sequence shown here is derived from an EMBL/GenBank/DDBJ whole genome shotgun (WGS) entry which is preliminary data.</text>
</comment>
<dbReference type="RefSeq" id="WP_069296954.1">
    <property type="nucleotide sequence ID" value="NZ_MCRI01000048.1"/>
</dbReference>
<feature type="domain" description="CENP-V/GFA" evidence="5">
    <location>
        <begin position="7"/>
        <end position="105"/>
    </location>
</feature>
<dbReference type="Pfam" id="PF04828">
    <property type="entry name" value="GFA"/>
    <property type="match status" value="1"/>
</dbReference>
<dbReference type="InterPro" id="IPR011057">
    <property type="entry name" value="Mss4-like_sf"/>
</dbReference>
<proteinExistence type="inferred from homology"/>
<dbReference type="Gene3D" id="3.90.1590.10">
    <property type="entry name" value="glutathione-dependent formaldehyde- activating enzyme (gfa)"/>
    <property type="match status" value="1"/>
</dbReference>
<dbReference type="PANTHER" id="PTHR33337:SF40">
    <property type="entry name" value="CENP-V_GFA DOMAIN-CONTAINING PROTEIN-RELATED"/>
    <property type="match status" value="1"/>
</dbReference>
<keyword evidence="4" id="KW-0456">Lyase</keyword>
<gene>
    <name evidence="6" type="ORF">A9E74_02587</name>
</gene>
<dbReference type="PANTHER" id="PTHR33337">
    <property type="entry name" value="GFA DOMAIN-CONTAINING PROTEIN"/>
    <property type="match status" value="1"/>
</dbReference>
<keyword evidence="2" id="KW-0479">Metal-binding</keyword>
<sequence length="140" mass="15480">MNAITEQSGSCLCGSVSLVATPKSFHVGACHCETCRKWGGGPLLAVECGGDVRFDGAKNISVYNSSEWAERGFCQQCGTHLFYRLKQGEMYAIPVGLFDTNEQWELTDQVFIESKPSFYSFAEHTRNLTGAELFAQFSDE</sequence>
<dbReference type="STRING" id="291169.A9E74_02587"/>
<dbReference type="GO" id="GO:0046872">
    <property type="term" value="F:metal ion binding"/>
    <property type="evidence" value="ECO:0007669"/>
    <property type="project" value="UniProtKB-KW"/>
</dbReference>
<name>A0A1E3GNK0_9GAMM</name>
<dbReference type="PROSITE" id="PS51891">
    <property type="entry name" value="CENP_V_GFA"/>
    <property type="match status" value="1"/>
</dbReference>
<dbReference type="InterPro" id="IPR006913">
    <property type="entry name" value="CENP-V/GFA"/>
</dbReference>
<evidence type="ECO:0000313" key="6">
    <source>
        <dbReference type="EMBL" id="ODN65632.1"/>
    </source>
</evidence>
<dbReference type="AlphaFoldDB" id="A0A1E3GNK0"/>
<evidence type="ECO:0000256" key="2">
    <source>
        <dbReference type="ARBA" id="ARBA00022723"/>
    </source>
</evidence>
<dbReference type="SUPFAM" id="SSF51316">
    <property type="entry name" value="Mss4-like"/>
    <property type="match status" value="1"/>
</dbReference>
<dbReference type="PATRIC" id="fig|291169.3.peg.2613"/>
<evidence type="ECO:0000256" key="3">
    <source>
        <dbReference type="ARBA" id="ARBA00022833"/>
    </source>
</evidence>
<dbReference type="EMBL" id="MCRI01000048">
    <property type="protein sequence ID" value="ODN65632.1"/>
    <property type="molecule type" value="Genomic_DNA"/>
</dbReference>
<reference evidence="6 7" key="1">
    <citation type="submission" date="2016-07" db="EMBL/GenBank/DDBJ databases">
        <title>Draft Genome Sequence of Methylophaga muralis Bur 1.</title>
        <authorList>
            <person name="Vasilenko O.V."/>
            <person name="Doronina N.V."/>
            <person name="Shmareva M.N."/>
            <person name="Tarlachkov S.V."/>
            <person name="Mustakhimov I."/>
            <person name="Trotsenko Y.A."/>
        </authorList>
    </citation>
    <scope>NUCLEOTIDE SEQUENCE [LARGE SCALE GENOMIC DNA]</scope>
    <source>
        <strain evidence="6 7">Bur 1</strain>
    </source>
</reference>
<protein>
    <submittedName>
        <fullName evidence="6">Glutathione-dependent formaldehyde-activating enzyme</fullName>
    </submittedName>
</protein>
<dbReference type="Proteomes" id="UP000094379">
    <property type="component" value="Unassembled WGS sequence"/>
</dbReference>
<evidence type="ECO:0000259" key="5">
    <source>
        <dbReference type="PROSITE" id="PS51891"/>
    </source>
</evidence>
<dbReference type="GO" id="GO:0016846">
    <property type="term" value="F:carbon-sulfur lyase activity"/>
    <property type="evidence" value="ECO:0007669"/>
    <property type="project" value="InterPro"/>
</dbReference>
<evidence type="ECO:0000313" key="7">
    <source>
        <dbReference type="Proteomes" id="UP000094379"/>
    </source>
</evidence>
<evidence type="ECO:0000256" key="4">
    <source>
        <dbReference type="ARBA" id="ARBA00023239"/>
    </source>
</evidence>
<organism evidence="6 7">
    <name type="scientific">Methylophaga muralis</name>
    <dbReference type="NCBI Taxonomy" id="291169"/>
    <lineage>
        <taxon>Bacteria</taxon>
        <taxon>Pseudomonadati</taxon>
        <taxon>Pseudomonadota</taxon>
        <taxon>Gammaproteobacteria</taxon>
        <taxon>Thiotrichales</taxon>
        <taxon>Piscirickettsiaceae</taxon>
        <taxon>Methylophaga</taxon>
    </lineage>
</organism>
<comment type="similarity">
    <text evidence="1">Belongs to the Gfa family.</text>
</comment>
<keyword evidence="7" id="KW-1185">Reference proteome</keyword>
<evidence type="ECO:0000256" key="1">
    <source>
        <dbReference type="ARBA" id="ARBA00005495"/>
    </source>
</evidence>